<evidence type="ECO:0000256" key="1">
    <source>
        <dbReference type="SAM" id="MobiDB-lite"/>
    </source>
</evidence>
<dbReference type="Pfam" id="PF00078">
    <property type="entry name" value="RVT_1"/>
    <property type="match status" value="1"/>
</dbReference>
<name>A0AAF0Q5F5_SOLVR</name>
<gene>
    <name evidence="4" type="ORF">MTR67_007631</name>
</gene>
<evidence type="ECO:0008006" key="6">
    <source>
        <dbReference type="Google" id="ProtNLM"/>
    </source>
</evidence>
<dbReference type="SUPFAM" id="SSF56672">
    <property type="entry name" value="DNA/RNA polymerases"/>
    <property type="match status" value="1"/>
</dbReference>
<feature type="domain" description="Reverse transcriptase" evidence="2">
    <location>
        <begin position="764"/>
        <end position="867"/>
    </location>
</feature>
<dbReference type="InterPro" id="IPR043502">
    <property type="entry name" value="DNA/RNA_pol_sf"/>
</dbReference>
<organism evidence="4 5">
    <name type="scientific">Solanum verrucosum</name>
    <dbReference type="NCBI Taxonomy" id="315347"/>
    <lineage>
        <taxon>Eukaryota</taxon>
        <taxon>Viridiplantae</taxon>
        <taxon>Streptophyta</taxon>
        <taxon>Embryophyta</taxon>
        <taxon>Tracheophyta</taxon>
        <taxon>Spermatophyta</taxon>
        <taxon>Magnoliopsida</taxon>
        <taxon>eudicotyledons</taxon>
        <taxon>Gunneridae</taxon>
        <taxon>Pentapetalae</taxon>
        <taxon>asterids</taxon>
        <taxon>lamiids</taxon>
        <taxon>Solanales</taxon>
        <taxon>Solanaceae</taxon>
        <taxon>Solanoideae</taxon>
        <taxon>Solaneae</taxon>
        <taxon>Solanum</taxon>
    </lineage>
</organism>
<protein>
    <recommendedName>
        <fullName evidence="6">Reverse transcriptase domain-containing protein</fullName>
    </recommendedName>
</protein>
<evidence type="ECO:0000313" key="5">
    <source>
        <dbReference type="Proteomes" id="UP001234989"/>
    </source>
</evidence>
<feature type="domain" description="DUF4283" evidence="3">
    <location>
        <begin position="82"/>
        <end position="166"/>
    </location>
</feature>
<evidence type="ECO:0000259" key="3">
    <source>
        <dbReference type="Pfam" id="PF14111"/>
    </source>
</evidence>
<evidence type="ECO:0000259" key="2">
    <source>
        <dbReference type="Pfam" id="PF00078"/>
    </source>
</evidence>
<feature type="region of interest" description="Disordered" evidence="1">
    <location>
        <begin position="422"/>
        <end position="456"/>
    </location>
</feature>
<dbReference type="Pfam" id="PF14111">
    <property type="entry name" value="DUF4283"/>
    <property type="match status" value="1"/>
</dbReference>
<dbReference type="InterPro" id="IPR000477">
    <property type="entry name" value="RT_dom"/>
</dbReference>
<dbReference type="CDD" id="cd01650">
    <property type="entry name" value="RT_nLTR_like"/>
    <property type="match status" value="1"/>
</dbReference>
<sequence>MDPPDAAFSARLDGQNVASPSAVTPKAAIVGKTSYADSVTTKPGSTLPLVCHEREAVFARQTTHNGIPAVIFKSSDYYVIMAAECRLTILGRFLKPRPQIDRIRSSFNEAIIVKGSAKIGVFDNFNVFIDFTNEEDFNSVWYKIVLSIGGQQMWLQKWSPNFKPEEDLPIAPVWVLLPNLPFHLHTWHYIKQLVSNIGTPLELDNATRSKTRPSMAKVRVEIDLLKPQPDSIWVGLENDTSPLRGFTQKIEYEGMPNYCRFCKKLGHMMVDCRVLERKKLAETKELEKQTIGGSNNEGAQNENKLMGNNEQLQQDANDENEKEVDNQENKCETVAAPNISQNKNPEEDTREKGIKAIANILKKCNRGENDIDVDTNTLEQNNTCGKRVEVDDNFLEKNNNDRCNNIGSQQHENNNIDVIQESSNIKSKAKQRKDRTSTDLEKTQGHEDESCSIPSVSKARPGIDLVADLNFVAPLEPGKTQKLKHIPTQNLESSPDGEIVTAWAVGNLSNYEAGGIEDIEGFSHVKQGRNKNTKNGKKQKVVEESWNSHVQGNSMWILQQKLKTLSKKLTNWSKEVIGNIFDQVIWWESKIQALEELEILHNNVQCRGDLNRGQAEYVKWMGIQENLLKQKAKAKCFEEGDFNTKYFHSLIRERRRRLQLHRIKDHRDNWVQDNIQRVITEEENSLLTIIPGLEEIKNVVFSMSSDSSSSPDGYSGIFYHKCWEVIKYDIQKIFHDFFRGKNLTKFFSHTCLVLIPKIESPTTFSDLRPVSLTNFSSKIITKILSKRLNPLLDKIISDNQSAFVKGRMITKNVLLAQELSREVKQDNIGGNMIIKLDMAKAYDRMSWKLLMVVMRKLGFSEEWWEFQINQACFETGKKAKTSIIGLPGRICAFLRKKGGIGVSKLEDIANSFTLKRWWRFRTYPSLWASFLRAKYCKRSHPVSKAIASCDSHAWKRKGALAKLSPGHGKSAKISVKQFIVNGDWNIVKLRQLLPDQLINNITGIHIGNNDANDYPMWNSTDNERIKPIQKLTQVKWSTPQIGTIKVNTDGSFSWEIGSAGIGGIARNSN</sequence>
<feature type="region of interest" description="Disordered" evidence="1">
    <location>
        <begin position="314"/>
        <end position="350"/>
    </location>
</feature>
<feature type="compositionally biased region" description="Basic and acidic residues" evidence="1">
    <location>
        <begin position="434"/>
        <end position="449"/>
    </location>
</feature>
<dbReference type="EMBL" id="CP133613">
    <property type="protein sequence ID" value="WMV14246.1"/>
    <property type="molecule type" value="Genomic_DNA"/>
</dbReference>
<proteinExistence type="predicted"/>
<accession>A0AAF0Q5F5</accession>
<reference evidence="4" key="1">
    <citation type="submission" date="2023-08" db="EMBL/GenBank/DDBJ databases">
        <title>A de novo genome assembly of Solanum verrucosum Schlechtendal, a Mexican diploid species geographically isolated from the other diploid A-genome species in potato relatives.</title>
        <authorList>
            <person name="Hosaka K."/>
        </authorList>
    </citation>
    <scope>NUCLEOTIDE SEQUENCE</scope>
    <source>
        <tissue evidence="4">Young leaves</tissue>
    </source>
</reference>
<evidence type="ECO:0000313" key="4">
    <source>
        <dbReference type="EMBL" id="WMV14246.1"/>
    </source>
</evidence>
<dbReference type="PANTHER" id="PTHR31286">
    <property type="entry name" value="GLYCINE-RICH CELL WALL STRUCTURAL PROTEIN 1.8-LIKE"/>
    <property type="match status" value="1"/>
</dbReference>
<dbReference type="InterPro" id="IPR040256">
    <property type="entry name" value="At4g02000-like"/>
</dbReference>
<dbReference type="InterPro" id="IPR025558">
    <property type="entry name" value="DUF4283"/>
</dbReference>
<keyword evidence="5" id="KW-1185">Reference proteome</keyword>
<dbReference type="AlphaFoldDB" id="A0AAF0Q5F5"/>
<dbReference type="PANTHER" id="PTHR31286:SF164">
    <property type="entry name" value="ZINC FINGER, CCHC-TYPE"/>
    <property type="match status" value="1"/>
</dbReference>
<dbReference type="Proteomes" id="UP001234989">
    <property type="component" value="Chromosome 2"/>
</dbReference>